<accession>A0A1S6HPC2</accession>
<reference evidence="1 2" key="1">
    <citation type="submission" date="2016-03" db="EMBL/GenBank/DDBJ databases">
        <title>Complete genome sequence of Shewanella psychrophila WP2, a deep sea bacterium isolated from west Pacific sediment.</title>
        <authorList>
            <person name="Xu G."/>
            <person name="Jian H."/>
        </authorList>
    </citation>
    <scope>NUCLEOTIDE SEQUENCE [LARGE SCALE GENOMIC DNA]</scope>
    <source>
        <strain evidence="1 2">WP2</strain>
    </source>
</reference>
<evidence type="ECO:0000313" key="1">
    <source>
        <dbReference type="EMBL" id="AQS37352.1"/>
    </source>
</evidence>
<proteinExistence type="predicted"/>
<sequence length="58" mass="6565">MINPGVVTLVLMVVFVAGCQKDVTFQVDTVTEVSLEPSSTHKWWLMRMRLKVMSQLAI</sequence>
<dbReference type="EMBL" id="CP014782">
    <property type="protein sequence ID" value="AQS37352.1"/>
    <property type="molecule type" value="Genomic_DNA"/>
</dbReference>
<dbReference type="STRING" id="225848.Sps_02194"/>
<dbReference type="KEGG" id="spsw:Sps_02194"/>
<protein>
    <submittedName>
        <fullName evidence="1">Uncharacterized protein</fullName>
    </submittedName>
</protein>
<name>A0A1S6HPC2_9GAMM</name>
<organism evidence="1 2">
    <name type="scientific">Shewanella psychrophila</name>
    <dbReference type="NCBI Taxonomy" id="225848"/>
    <lineage>
        <taxon>Bacteria</taxon>
        <taxon>Pseudomonadati</taxon>
        <taxon>Pseudomonadota</taxon>
        <taxon>Gammaproteobacteria</taxon>
        <taxon>Alteromonadales</taxon>
        <taxon>Shewanellaceae</taxon>
        <taxon>Shewanella</taxon>
    </lineage>
</organism>
<dbReference type="Proteomes" id="UP000189545">
    <property type="component" value="Chromosome"/>
</dbReference>
<dbReference type="AlphaFoldDB" id="A0A1S6HPC2"/>
<keyword evidence="2" id="KW-1185">Reference proteome</keyword>
<evidence type="ECO:0000313" key="2">
    <source>
        <dbReference type="Proteomes" id="UP000189545"/>
    </source>
</evidence>
<gene>
    <name evidence="1" type="ORF">Sps_02194</name>
</gene>